<evidence type="ECO:0000313" key="3">
    <source>
        <dbReference type="Proteomes" id="UP000199611"/>
    </source>
</evidence>
<reference evidence="2 3" key="1">
    <citation type="submission" date="2016-10" db="EMBL/GenBank/DDBJ databases">
        <authorList>
            <person name="de Groot N.N."/>
        </authorList>
    </citation>
    <scope>NUCLEOTIDE SEQUENCE [LARGE SCALE GENOMIC DNA]</scope>
    <source>
        <strain evidence="2 3">DSM 9990</strain>
    </source>
</reference>
<dbReference type="Pfam" id="PF00497">
    <property type="entry name" value="SBP_bac_3"/>
    <property type="match status" value="1"/>
</dbReference>
<sequence length="258" mass="29410">MVRYPVSSVGRFVFVVSCFLILFYAHCESKNLRITIYYFHRPPFYVRGEKVPGGFLMNFTVHILKQSGIDAKLEEQSPKRILRLLLSEPNACSVGWFKTPDREKLYKFIGPFYVSPPPVLLVPGESQYHTKITRREFEALAASGKLTTRCGFSYGATIDEIIAEYPSVTCLHAPTASLVRMLATGRIGSLLIDSEELGFLILNDPSLKNRVKPVYLDNFVPSNPRYMMCSRKADPVILRAIDRKLAEVVPWLRKERNE</sequence>
<organism evidence="2 3">
    <name type="scientific">Thermodesulforhabdus norvegica</name>
    <dbReference type="NCBI Taxonomy" id="39841"/>
    <lineage>
        <taxon>Bacteria</taxon>
        <taxon>Pseudomonadati</taxon>
        <taxon>Thermodesulfobacteriota</taxon>
        <taxon>Syntrophobacteria</taxon>
        <taxon>Syntrophobacterales</taxon>
        <taxon>Thermodesulforhabdaceae</taxon>
        <taxon>Thermodesulforhabdus</taxon>
    </lineage>
</organism>
<evidence type="ECO:0000259" key="1">
    <source>
        <dbReference type="Pfam" id="PF00497"/>
    </source>
</evidence>
<keyword evidence="3" id="KW-1185">Reference proteome</keyword>
<dbReference type="SUPFAM" id="SSF53850">
    <property type="entry name" value="Periplasmic binding protein-like II"/>
    <property type="match status" value="1"/>
</dbReference>
<protein>
    <recommendedName>
        <fullName evidence="1">Solute-binding protein family 3/N-terminal domain-containing protein</fullName>
    </recommendedName>
</protein>
<dbReference type="Proteomes" id="UP000199611">
    <property type="component" value="Unassembled WGS sequence"/>
</dbReference>
<name>A0A1I4TYI5_9BACT</name>
<dbReference type="RefSeq" id="WP_093394821.1">
    <property type="nucleotide sequence ID" value="NZ_FOUU01000004.1"/>
</dbReference>
<dbReference type="EMBL" id="FOUU01000004">
    <property type="protein sequence ID" value="SFM81687.1"/>
    <property type="molecule type" value="Genomic_DNA"/>
</dbReference>
<dbReference type="STRING" id="39841.SAMN05660836_01591"/>
<dbReference type="Gene3D" id="3.40.190.10">
    <property type="entry name" value="Periplasmic binding protein-like II"/>
    <property type="match status" value="2"/>
</dbReference>
<feature type="domain" description="Solute-binding protein family 3/N-terminal" evidence="1">
    <location>
        <begin position="41"/>
        <end position="247"/>
    </location>
</feature>
<dbReference type="AlphaFoldDB" id="A0A1I4TYI5"/>
<accession>A0A1I4TYI5</accession>
<evidence type="ECO:0000313" key="2">
    <source>
        <dbReference type="EMBL" id="SFM81687.1"/>
    </source>
</evidence>
<dbReference type="InterPro" id="IPR001638">
    <property type="entry name" value="Solute-binding_3/MltF_N"/>
</dbReference>
<gene>
    <name evidence="2" type="ORF">SAMN05660836_01591</name>
</gene>
<proteinExistence type="predicted"/>
<dbReference type="OrthoDB" id="5456414at2"/>